<accession>A0AAN1WIJ7</accession>
<dbReference type="InterPro" id="IPR000700">
    <property type="entry name" value="PAS-assoc_C"/>
</dbReference>
<dbReference type="InterPro" id="IPR003660">
    <property type="entry name" value="HAMP_dom"/>
</dbReference>
<keyword evidence="12" id="KW-1185">Reference proteome</keyword>
<dbReference type="AlphaFoldDB" id="A0AAN1WIJ7"/>
<dbReference type="RefSeq" id="WP_275068722.1">
    <property type="nucleotide sequence ID" value="NZ_AP023086.1"/>
</dbReference>
<evidence type="ECO:0000259" key="7">
    <source>
        <dbReference type="PROSITE" id="PS50111"/>
    </source>
</evidence>
<dbReference type="CDD" id="cd00130">
    <property type="entry name" value="PAS"/>
    <property type="match status" value="1"/>
</dbReference>
<dbReference type="PROSITE" id="PS50111">
    <property type="entry name" value="CHEMOTAXIS_TRANSDUC_2"/>
    <property type="match status" value="1"/>
</dbReference>
<reference evidence="11 12" key="1">
    <citation type="journal article" date="2022" name="IScience">
        <title>An ultrasensitive nanofiber-based assay for enzymatic hydrolysis and deep-sea microbial degradation of cellulose.</title>
        <authorList>
            <person name="Tsudome M."/>
            <person name="Tachioka M."/>
            <person name="Miyazaki M."/>
            <person name="Uchimura K."/>
            <person name="Tsuda M."/>
            <person name="Takaki Y."/>
            <person name="Deguchi S."/>
        </authorList>
    </citation>
    <scope>NUCLEOTIDE SEQUENCE [LARGE SCALE GENOMIC DNA]</scope>
    <source>
        <strain evidence="11 12">GE09</strain>
    </source>
</reference>
<evidence type="ECO:0000259" key="10">
    <source>
        <dbReference type="PROSITE" id="PS50885"/>
    </source>
</evidence>
<evidence type="ECO:0000256" key="5">
    <source>
        <dbReference type="PROSITE-ProRule" id="PRU00284"/>
    </source>
</evidence>
<dbReference type="InterPro" id="IPR004090">
    <property type="entry name" value="Chemotax_Me-accpt_rcpt"/>
</dbReference>
<feature type="domain" description="PAS" evidence="8">
    <location>
        <begin position="267"/>
        <end position="311"/>
    </location>
</feature>
<gene>
    <name evidence="11" type="ORF">MARGE09_P2474</name>
</gene>
<dbReference type="Pfam" id="PF00015">
    <property type="entry name" value="MCPsignal"/>
    <property type="match status" value="1"/>
</dbReference>
<dbReference type="FunFam" id="3.30.450.20:FF:000075">
    <property type="entry name" value="Methyl-accepting chemotaxis protein"/>
    <property type="match status" value="3"/>
</dbReference>
<feature type="domain" description="PAS" evidence="8">
    <location>
        <begin position="398"/>
        <end position="440"/>
    </location>
</feature>
<organism evidence="11 12">
    <name type="scientific">Marinagarivorans cellulosilyticus</name>
    <dbReference type="NCBI Taxonomy" id="2721545"/>
    <lineage>
        <taxon>Bacteria</taxon>
        <taxon>Pseudomonadati</taxon>
        <taxon>Pseudomonadota</taxon>
        <taxon>Gammaproteobacteria</taxon>
        <taxon>Cellvibrionales</taxon>
        <taxon>Cellvibrionaceae</taxon>
        <taxon>Marinagarivorans</taxon>
    </lineage>
</organism>
<feature type="domain" description="PAC" evidence="9">
    <location>
        <begin position="83"/>
        <end position="136"/>
    </location>
</feature>
<dbReference type="PRINTS" id="PR00260">
    <property type="entry name" value="CHEMTRNSDUCR"/>
</dbReference>
<dbReference type="InterPro" id="IPR051310">
    <property type="entry name" value="MCP_chemotaxis"/>
</dbReference>
<dbReference type="GO" id="GO:0005886">
    <property type="term" value="C:plasma membrane"/>
    <property type="evidence" value="ECO:0007669"/>
    <property type="project" value="TreeGrafter"/>
</dbReference>
<evidence type="ECO:0000256" key="4">
    <source>
        <dbReference type="ARBA" id="ARBA00029447"/>
    </source>
</evidence>
<evidence type="ECO:0000259" key="9">
    <source>
        <dbReference type="PROSITE" id="PS50113"/>
    </source>
</evidence>
<dbReference type="PROSITE" id="PS50885">
    <property type="entry name" value="HAMP"/>
    <property type="match status" value="1"/>
</dbReference>
<sequence>MNAISQLLGGGKHSAVLDALNHAQGVIEMDAHSGLIKSVNRYFCNLLGLQPDSVIDTALDSYCSDAQIAKKIVDNSRSHTIREGAEVYMPSQTPRGQVWCLLHFVPVMDKSGGVNSIIVFAKDATERKQQEEKNAQNSRYADALKQCQANVMLADNDLNIVYMNDTVKAMLRARETELKALLPNFSVDSLIGTNVDTFHKNPAHQRNLLGGLQKPYSTDLKLNELTFGLIATPWCDEDGNRLGTLVEWQDKTDELAKEEEAEAIATENLRIRQALDVCDTSVMVADQDLNIIYMNKAVSEMLQNRQQELQGAIPGFDSRNLMGSCIDDFHKNPAHQRSMLAGLTSSYTTDINVASLTFGLIATPLFDQQGNRTGTVVEWKDRTVELAALERERNLSSENARVRQALDAVTANVMIADDDANIIYMNDSVQSMMRTAEQDLRQELRDFNANDLLGKNMDIFHKNPAHQRGLIQNLRTTYKGKAEVAGRHFSVIATPILVDGERTGTVVEWADKTAEINIEREIDGMLEAAMGGDFTRQLSLDGKSGFFADLSKGLNTLVSTVEVSLNDVLRMLGAMAKGDLSERITRDYQGAFGQLKSDANLTADKLTEIIGKIRASSGAISTAANEIAQGNADLSQRTEEQASSLEETASSMEEMTSTVRQSATNAQEANTFSDDAKVKARSGGEVVSKAIQAMEDINVASKKISDIIGVIDEIAFQTNLLALNAAVEAARAGEQGRGFAVVAGEVRNLAQRSAGAAKEIKDLIRDSVAKVEDGRELVNASGATLSEIVESVEKVGGMIREIAAAALEQTSGIEQVNTAISQMDEMTQQNAALVEEASAAGQAMADQARTMNAVVEFFSVGAGGGMSASYRVSSPAPAASSPSVSRKVSTPQPSKSVKSDDDWEEF</sequence>
<proteinExistence type="inferred from homology"/>
<dbReference type="Pfam" id="PF13426">
    <property type="entry name" value="PAS_9"/>
    <property type="match status" value="1"/>
</dbReference>
<dbReference type="GO" id="GO:0004888">
    <property type="term" value="F:transmembrane signaling receptor activity"/>
    <property type="evidence" value="ECO:0007669"/>
    <property type="project" value="InterPro"/>
</dbReference>
<dbReference type="PANTHER" id="PTHR43531:SF14">
    <property type="entry name" value="METHYL-ACCEPTING CHEMOTAXIS PROTEIN I-RELATED"/>
    <property type="match status" value="1"/>
</dbReference>
<dbReference type="FunFam" id="1.10.287.950:FF:000001">
    <property type="entry name" value="Methyl-accepting chemotaxis sensory transducer"/>
    <property type="match status" value="1"/>
</dbReference>
<evidence type="ECO:0000313" key="11">
    <source>
        <dbReference type="EMBL" id="BCD98273.1"/>
    </source>
</evidence>
<comment type="subcellular location">
    <subcellularLocation>
        <location evidence="1">Membrane</location>
    </subcellularLocation>
</comment>
<evidence type="ECO:0000256" key="3">
    <source>
        <dbReference type="ARBA" id="ARBA00023224"/>
    </source>
</evidence>
<dbReference type="InterPro" id="IPR000014">
    <property type="entry name" value="PAS"/>
</dbReference>
<dbReference type="Proteomes" id="UP001320119">
    <property type="component" value="Chromosome"/>
</dbReference>
<dbReference type="InterPro" id="IPR004089">
    <property type="entry name" value="MCPsignal_dom"/>
</dbReference>
<evidence type="ECO:0000256" key="2">
    <source>
        <dbReference type="ARBA" id="ARBA00022481"/>
    </source>
</evidence>
<dbReference type="PANTHER" id="PTHR43531">
    <property type="entry name" value="PROTEIN ICFG"/>
    <property type="match status" value="1"/>
</dbReference>
<feature type="region of interest" description="Disordered" evidence="6">
    <location>
        <begin position="869"/>
        <end position="906"/>
    </location>
</feature>
<dbReference type="Gene3D" id="3.30.450.20">
    <property type="entry name" value="PAS domain"/>
    <property type="match status" value="4"/>
</dbReference>
<evidence type="ECO:0000313" key="12">
    <source>
        <dbReference type="Proteomes" id="UP001320119"/>
    </source>
</evidence>
<dbReference type="GO" id="GO:0007165">
    <property type="term" value="P:signal transduction"/>
    <property type="evidence" value="ECO:0007669"/>
    <property type="project" value="UniProtKB-KW"/>
</dbReference>
<dbReference type="CDD" id="cd11386">
    <property type="entry name" value="MCP_signal"/>
    <property type="match status" value="1"/>
</dbReference>
<dbReference type="GO" id="GO:0006935">
    <property type="term" value="P:chemotaxis"/>
    <property type="evidence" value="ECO:0007669"/>
    <property type="project" value="InterPro"/>
</dbReference>
<dbReference type="KEGG" id="marq:MARGE09_P2474"/>
<dbReference type="NCBIfam" id="TIGR00229">
    <property type="entry name" value="sensory_box"/>
    <property type="match status" value="1"/>
</dbReference>
<dbReference type="Pfam" id="PF18947">
    <property type="entry name" value="HAMP_2"/>
    <property type="match status" value="1"/>
</dbReference>
<dbReference type="SUPFAM" id="SSF58104">
    <property type="entry name" value="Methyl-accepting chemotaxis protein (MCP) signaling domain"/>
    <property type="match status" value="1"/>
</dbReference>
<keyword evidence="3 5" id="KW-0807">Transducer</keyword>
<dbReference type="Pfam" id="PF13188">
    <property type="entry name" value="PAS_8"/>
    <property type="match status" value="3"/>
</dbReference>
<dbReference type="Gene3D" id="1.10.287.950">
    <property type="entry name" value="Methyl-accepting chemotaxis protein"/>
    <property type="match status" value="1"/>
</dbReference>
<feature type="domain" description="Methyl-accepting transducer" evidence="7">
    <location>
        <begin position="616"/>
        <end position="845"/>
    </location>
</feature>
<name>A0AAN1WIJ7_9GAMM</name>
<feature type="compositionally biased region" description="Low complexity" evidence="6">
    <location>
        <begin position="869"/>
        <end position="889"/>
    </location>
</feature>
<dbReference type="PROSITE" id="PS50113">
    <property type="entry name" value="PAC"/>
    <property type="match status" value="1"/>
</dbReference>
<dbReference type="SUPFAM" id="SSF55785">
    <property type="entry name" value="PYP-like sensor domain (PAS domain)"/>
    <property type="match status" value="2"/>
</dbReference>
<protein>
    <submittedName>
        <fullName evidence="11">Methyl-accepting chemotaxis protein</fullName>
    </submittedName>
</protein>
<dbReference type="PROSITE" id="PS50112">
    <property type="entry name" value="PAS"/>
    <property type="match status" value="2"/>
</dbReference>
<evidence type="ECO:0000259" key="8">
    <source>
        <dbReference type="PROSITE" id="PS50112"/>
    </source>
</evidence>
<dbReference type="InterPro" id="IPR035965">
    <property type="entry name" value="PAS-like_dom_sf"/>
</dbReference>
<dbReference type="EMBL" id="AP023086">
    <property type="protein sequence ID" value="BCD98273.1"/>
    <property type="molecule type" value="Genomic_DNA"/>
</dbReference>
<evidence type="ECO:0000256" key="1">
    <source>
        <dbReference type="ARBA" id="ARBA00004370"/>
    </source>
</evidence>
<dbReference type="SMART" id="SM00283">
    <property type="entry name" value="MA"/>
    <property type="match status" value="1"/>
</dbReference>
<dbReference type="SMART" id="SM00091">
    <property type="entry name" value="PAS"/>
    <property type="match status" value="4"/>
</dbReference>
<comment type="similarity">
    <text evidence="4">Belongs to the methyl-accepting chemotaxis (MCP) protein family.</text>
</comment>
<feature type="domain" description="HAMP" evidence="10">
    <location>
        <begin position="559"/>
        <end position="611"/>
    </location>
</feature>
<keyword evidence="2" id="KW-0488">Methylation</keyword>
<evidence type="ECO:0000256" key="6">
    <source>
        <dbReference type="SAM" id="MobiDB-lite"/>
    </source>
</evidence>